<evidence type="ECO:0000256" key="1">
    <source>
        <dbReference type="SAM" id="MobiDB-lite"/>
    </source>
</evidence>
<evidence type="ECO:0000313" key="2">
    <source>
        <dbReference type="EMBL" id="WAR44698.1"/>
    </source>
</evidence>
<proteinExistence type="predicted"/>
<accession>A0ABY7GKA8</accession>
<keyword evidence="3" id="KW-1185">Reference proteome</keyword>
<feature type="compositionally biased region" description="Low complexity" evidence="1">
    <location>
        <begin position="366"/>
        <end position="381"/>
    </location>
</feature>
<reference evidence="2" key="1">
    <citation type="submission" date="2022-11" db="EMBL/GenBank/DDBJ databases">
        <title>Methylomonas rapida sp. nov., Carotenoid-Producing Obligate Methanotrophs with High Growth Characteristics and Biotechnological Potential.</title>
        <authorList>
            <person name="Tikhonova E.N."/>
            <person name="Suleimanov R.Z."/>
            <person name="Miroshnikov K."/>
            <person name="Oshkin I.Y."/>
            <person name="Belova S.E."/>
            <person name="Danilova O.V."/>
            <person name="Ashikhmin A."/>
            <person name="Konopkin A."/>
            <person name="But S.Y."/>
            <person name="Khmelenina V.N."/>
            <person name="Kuznetsov N."/>
            <person name="Pimenov N.V."/>
            <person name="Dedysh S.N."/>
        </authorList>
    </citation>
    <scope>NUCLEOTIDE SEQUENCE</scope>
    <source>
        <strain evidence="2">MP1</strain>
    </source>
</reference>
<gene>
    <name evidence="2" type="ORF">NM686_020530</name>
</gene>
<feature type="compositionally biased region" description="Polar residues" evidence="1">
    <location>
        <begin position="348"/>
        <end position="360"/>
    </location>
</feature>
<sequence>MKKIAYSSLGLLLVACSQSDQPKPDQFPGFVQIGTDKQTSRLFVDLDSVKRDANGSVTFKQLRVLDTGYAIHDAVTNCRDTYKGFAGTQFTKEGASEANYPADAGFTAYRDQPALSALVNKVCEKADESRMIVGAFDDIKALELVYGPYHPELKAAYWTNINPPANLSQSASDFSGKDGIVKIVFSEEYQQGNDTKHIVFTQTQLTDGSNDCHPCGPLLGAIIFVRVGDKWRIESDNRYLDVMGVYGAPPELNWVNLGKNIHAISAKITDMHQGVISAYMGIYTLKEGGWEQILESLDESETISDLHLKLDNSNPEQNYAEATVVIDFDDEGKKSVIEKKYSFNGTRYQLKNPAPNTATDQHAAANSNSSNPIPNNSTTTTDQIPIPSHVVGDTYITEVINLVDGKPGAKTERKVVYADATKMVVESKSLSSKKGTVRVLDYTPEWNLIRSRNPDGSGLDYTPPLKYYDFPLSTGKKWQQTTVETDIKTGAKRTHTLSSEVLGSETVTVPAGTFNAIKLITKSELVDVSKDETTFGSDTSWYVPELRRSVKSETASRKQDGTEDKQIIQLIEYKLGNEEINAGD</sequence>
<dbReference type="EMBL" id="CP113517">
    <property type="protein sequence ID" value="WAR44698.1"/>
    <property type="molecule type" value="Genomic_DNA"/>
</dbReference>
<protein>
    <recommendedName>
        <fullName evidence="4">Lipoprotein</fullName>
    </recommendedName>
</protein>
<evidence type="ECO:0008006" key="4">
    <source>
        <dbReference type="Google" id="ProtNLM"/>
    </source>
</evidence>
<feature type="region of interest" description="Disordered" evidence="1">
    <location>
        <begin position="348"/>
        <end position="386"/>
    </location>
</feature>
<name>A0ABY7GKA8_9GAMM</name>
<dbReference type="Gene3D" id="2.40.360.20">
    <property type="match status" value="1"/>
</dbReference>
<dbReference type="Proteomes" id="UP001162780">
    <property type="component" value="Chromosome"/>
</dbReference>
<dbReference type="PROSITE" id="PS51257">
    <property type="entry name" value="PROKAR_LIPOPROTEIN"/>
    <property type="match status" value="1"/>
</dbReference>
<evidence type="ECO:0000313" key="3">
    <source>
        <dbReference type="Proteomes" id="UP001162780"/>
    </source>
</evidence>
<dbReference type="RefSeq" id="WP_255189669.1">
    <property type="nucleotide sequence ID" value="NZ_CP113517.1"/>
</dbReference>
<organism evidence="2 3">
    <name type="scientific">Methylomonas rapida</name>
    <dbReference type="NCBI Taxonomy" id="2963939"/>
    <lineage>
        <taxon>Bacteria</taxon>
        <taxon>Pseudomonadati</taxon>
        <taxon>Pseudomonadota</taxon>
        <taxon>Gammaproteobacteria</taxon>
        <taxon>Methylococcales</taxon>
        <taxon>Methylococcaceae</taxon>
        <taxon>Methylomonas</taxon>
    </lineage>
</organism>